<dbReference type="AlphaFoldDB" id="A0A643BQK9"/>
<reference evidence="1 2" key="1">
    <citation type="journal article" date="2019" name="PLoS ONE">
        <title>Genomic analyses reveal an absence of contemporary introgressive admixture between fin whales and blue whales, despite known hybrids.</title>
        <authorList>
            <person name="Westbury M.V."/>
            <person name="Petersen B."/>
            <person name="Lorenzen E.D."/>
        </authorList>
    </citation>
    <scope>NUCLEOTIDE SEQUENCE [LARGE SCALE GENOMIC DNA]</scope>
    <source>
        <strain evidence="1">FinWhale-01</strain>
    </source>
</reference>
<comment type="caution">
    <text evidence="1">The sequence shown here is derived from an EMBL/GenBank/DDBJ whole genome shotgun (WGS) entry which is preliminary data.</text>
</comment>
<keyword evidence="2" id="KW-1185">Reference proteome</keyword>
<accession>A0A643BQK9</accession>
<protein>
    <submittedName>
        <fullName evidence="1">Uncharacterized protein</fullName>
    </submittedName>
</protein>
<sequence length="164" mass="18047">MVIQILNGGLDITSIIQADEPTTLKTHPVNVDSVLGKDYGTLKHANPAEPPLSLLVLHCLLYGHDKVPSALHAFINKEPDPESFQCPMMCFSEVGQNMALFVFSLFKVCCKYNPHIWLKRSSKEKAAILCDMNSAPEEKPWLLGINPGNRCAVWSVPQETGSSA</sequence>
<dbReference type="EMBL" id="SGJD01006061">
    <property type="protein sequence ID" value="KAB0390050.1"/>
    <property type="molecule type" value="Genomic_DNA"/>
</dbReference>
<dbReference type="Proteomes" id="UP000437017">
    <property type="component" value="Unassembled WGS sequence"/>
</dbReference>
<dbReference type="PANTHER" id="PTHR13438:SF2">
    <property type="entry name" value="AMINOACYL TRNA SYNTHASE COMPLEX-INTERACTING MULTIFUNCTIONAL PROTEIN 2"/>
    <property type="match status" value="1"/>
</dbReference>
<organism evidence="1 2">
    <name type="scientific">Balaenoptera physalus</name>
    <name type="common">Fin whale</name>
    <name type="synonym">Balaena physalus</name>
    <dbReference type="NCBI Taxonomy" id="9770"/>
    <lineage>
        <taxon>Eukaryota</taxon>
        <taxon>Metazoa</taxon>
        <taxon>Chordata</taxon>
        <taxon>Craniata</taxon>
        <taxon>Vertebrata</taxon>
        <taxon>Euteleostomi</taxon>
        <taxon>Mammalia</taxon>
        <taxon>Eutheria</taxon>
        <taxon>Laurasiatheria</taxon>
        <taxon>Artiodactyla</taxon>
        <taxon>Whippomorpha</taxon>
        <taxon>Cetacea</taxon>
        <taxon>Mysticeti</taxon>
        <taxon>Balaenopteridae</taxon>
        <taxon>Balaenoptera</taxon>
    </lineage>
</organism>
<dbReference type="InterPro" id="IPR042360">
    <property type="entry name" value="AIMP2"/>
</dbReference>
<evidence type="ECO:0000313" key="1">
    <source>
        <dbReference type="EMBL" id="KAB0390050.1"/>
    </source>
</evidence>
<proteinExistence type="predicted"/>
<evidence type="ECO:0000313" key="2">
    <source>
        <dbReference type="Proteomes" id="UP000437017"/>
    </source>
</evidence>
<gene>
    <name evidence="1" type="ORF">E2I00_006847</name>
</gene>
<dbReference type="PANTHER" id="PTHR13438">
    <property type="entry name" value="AMINOACYL TRNA SYNTHASE COMPLEX-INTERACTING MULTIFUNCTIONAL PROTEIN"/>
    <property type="match status" value="1"/>
</dbReference>
<name>A0A643BQK9_BALPH</name>
<dbReference type="GO" id="GO:0017101">
    <property type="term" value="C:aminoacyl-tRNA synthetase multienzyme complex"/>
    <property type="evidence" value="ECO:0007669"/>
    <property type="project" value="InterPro"/>
</dbReference>